<dbReference type="Pfam" id="PF03706">
    <property type="entry name" value="LPG_synthase_TM"/>
    <property type="match status" value="1"/>
</dbReference>
<gene>
    <name evidence="9" type="ORF">ENL48_01825</name>
    <name evidence="8" type="ORF">ENT89_06755</name>
    <name evidence="7" type="ORF">ENX77_07460</name>
</gene>
<feature type="transmembrane region" description="Helical" evidence="6">
    <location>
        <begin position="73"/>
        <end position="97"/>
    </location>
</feature>
<feature type="transmembrane region" description="Helical" evidence="6">
    <location>
        <begin position="118"/>
        <end position="142"/>
    </location>
</feature>
<keyword evidence="4 6" id="KW-1133">Transmembrane helix</keyword>
<protein>
    <submittedName>
        <fullName evidence="7">Flippase-like domain-containing protein</fullName>
    </submittedName>
</protein>
<feature type="transmembrane region" description="Helical" evidence="6">
    <location>
        <begin position="41"/>
        <end position="61"/>
    </location>
</feature>
<feature type="transmembrane region" description="Helical" evidence="6">
    <location>
        <begin position="148"/>
        <end position="171"/>
    </location>
</feature>
<keyword evidence="5 6" id="KW-0472">Membrane</keyword>
<evidence type="ECO:0000313" key="8">
    <source>
        <dbReference type="EMBL" id="HGU59830.1"/>
    </source>
</evidence>
<keyword evidence="2" id="KW-1003">Cell membrane</keyword>
<proteinExistence type="predicted"/>
<reference evidence="7" key="1">
    <citation type="journal article" date="2020" name="mSystems">
        <title>Genome- and Community-Level Interaction Insights into Carbon Utilization and Element Cycling Functions of Hydrothermarchaeota in Hydrothermal Sediment.</title>
        <authorList>
            <person name="Zhou Z."/>
            <person name="Liu Y."/>
            <person name="Xu W."/>
            <person name="Pan J."/>
            <person name="Luo Z.H."/>
            <person name="Li M."/>
        </authorList>
    </citation>
    <scope>NUCLEOTIDE SEQUENCE [LARGE SCALE GENOMIC DNA]</scope>
    <source>
        <strain evidence="9">SpSt-10</strain>
        <strain evidence="8">SpSt-62</strain>
        <strain evidence="7">SpSt-97</strain>
    </source>
</reference>
<dbReference type="NCBIfam" id="TIGR00374">
    <property type="entry name" value="flippase-like domain"/>
    <property type="match status" value="1"/>
</dbReference>
<dbReference type="AlphaFoldDB" id="A0A7C3UCV0"/>
<comment type="subcellular location">
    <subcellularLocation>
        <location evidence="1">Cell membrane</location>
        <topology evidence="1">Multi-pass membrane protein</topology>
    </subcellularLocation>
</comment>
<evidence type="ECO:0000256" key="6">
    <source>
        <dbReference type="SAM" id="Phobius"/>
    </source>
</evidence>
<dbReference type="PANTHER" id="PTHR37693:SF1">
    <property type="entry name" value="INTEGRAL MEMBRANE PROTEIN"/>
    <property type="match status" value="1"/>
</dbReference>
<feature type="transmembrane region" description="Helical" evidence="6">
    <location>
        <begin position="12"/>
        <end position="29"/>
    </location>
</feature>
<feature type="transmembrane region" description="Helical" evidence="6">
    <location>
        <begin position="248"/>
        <end position="267"/>
    </location>
</feature>
<name>A0A7C3UCV0_9EURY</name>
<feature type="transmembrane region" description="Helical" evidence="6">
    <location>
        <begin position="218"/>
        <end position="242"/>
    </location>
</feature>
<feature type="transmembrane region" description="Helical" evidence="6">
    <location>
        <begin position="303"/>
        <end position="320"/>
    </location>
</feature>
<dbReference type="InterPro" id="IPR022791">
    <property type="entry name" value="L-PG_synthase/AglD"/>
</dbReference>
<comment type="caution">
    <text evidence="7">The sequence shown here is derived from an EMBL/GenBank/DDBJ whole genome shotgun (WGS) entry which is preliminary data.</text>
</comment>
<evidence type="ECO:0000256" key="3">
    <source>
        <dbReference type="ARBA" id="ARBA00022692"/>
    </source>
</evidence>
<dbReference type="EMBL" id="DTPI01000033">
    <property type="protein sequence ID" value="HGE66930.1"/>
    <property type="molecule type" value="Genomic_DNA"/>
</dbReference>
<sequence>MGSYKKELRGLIIAIAITLISFLVIFKISDQDVKTIFEIKAEYIIISLFLHSLFWIFWTLRLMFIANMLGGKIGFRIAFLITLASNFFAAVTPSSAGGEPVRILYLSKNGMRTGRATAVVLIERLIDSIFFIMFLTILLLITDFSLGLGFKVGGIFLAFLIAFIFSLYELFKYPKRVRKLLFLLRKRLNEKIYKKIEREVWSFREALVDLLKGSKKKILTFFILTALIWIPEFLIPSFVLLAFDLGPYFLLSLTSQAIIVVISLVPLTPGSSGIAEGSFFYLYSQFVRGNLAPVVAVWRTITYISNIISGALAIVFVLKIRQD</sequence>
<evidence type="ECO:0000313" key="9">
    <source>
        <dbReference type="EMBL" id="HHF47965.1"/>
    </source>
</evidence>
<evidence type="ECO:0000256" key="5">
    <source>
        <dbReference type="ARBA" id="ARBA00023136"/>
    </source>
</evidence>
<keyword evidence="3 6" id="KW-0812">Transmembrane</keyword>
<evidence type="ECO:0000256" key="4">
    <source>
        <dbReference type="ARBA" id="ARBA00022989"/>
    </source>
</evidence>
<evidence type="ECO:0000313" key="7">
    <source>
        <dbReference type="EMBL" id="HGE66930.1"/>
    </source>
</evidence>
<dbReference type="EMBL" id="DRUC01000034">
    <property type="protein sequence ID" value="HHF47965.1"/>
    <property type="molecule type" value="Genomic_DNA"/>
</dbReference>
<evidence type="ECO:0000256" key="2">
    <source>
        <dbReference type="ARBA" id="ARBA00022475"/>
    </source>
</evidence>
<dbReference type="GO" id="GO:0005886">
    <property type="term" value="C:plasma membrane"/>
    <property type="evidence" value="ECO:0007669"/>
    <property type="project" value="UniProtKB-SubCell"/>
</dbReference>
<evidence type="ECO:0000256" key="1">
    <source>
        <dbReference type="ARBA" id="ARBA00004651"/>
    </source>
</evidence>
<dbReference type="PANTHER" id="PTHR37693">
    <property type="entry name" value="PHOSPHATIDYLGLYCEROL LYSYLTRANSFERASE"/>
    <property type="match status" value="1"/>
</dbReference>
<dbReference type="EMBL" id="DTAK01000049">
    <property type="protein sequence ID" value="HGU59830.1"/>
    <property type="molecule type" value="Genomic_DNA"/>
</dbReference>
<accession>A0A7C3UCV0</accession>
<organism evidence="7">
    <name type="scientific">Geoglobus ahangari</name>
    <dbReference type="NCBI Taxonomy" id="113653"/>
    <lineage>
        <taxon>Archaea</taxon>
        <taxon>Methanobacteriati</taxon>
        <taxon>Methanobacteriota</taxon>
        <taxon>Archaeoglobi</taxon>
        <taxon>Archaeoglobales</taxon>
        <taxon>Archaeoglobaceae</taxon>
        <taxon>Geoglobus</taxon>
    </lineage>
</organism>